<dbReference type="Proteomes" id="UP000277204">
    <property type="component" value="Unassembled WGS sequence"/>
</dbReference>
<evidence type="ECO:0000313" key="2">
    <source>
        <dbReference type="EMBL" id="VDP18617.1"/>
    </source>
</evidence>
<dbReference type="AlphaFoldDB" id="A0A183MHP2"/>
<sequence>MEQLYGRTKKLAGKYGNPERPVKDKEGGPITESREKRNRWTEYFVELLNRQAPLKSPYIETTPENIPIDVTPPIIKKSGWLSNK</sequence>
<dbReference type="EMBL" id="UZAI01016959">
    <property type="protein sequence ID" value="VDP18617.1"/>
    <property type="molecule type" value="Genomic_DNA"/>
</dbReference>
<protein>
    <submittedName>
        <fullName evidence="2">Uncharacterized protein</fullName>
    </submittedName>
</protein>
<keyword evidence="3" id="KW-1185">Reference proteome</keyword>
<organism evidence="2 3">
    <name type="scientific">Schistosoma margrebowiei</name>
    <dbReference type="NCBI Taxonomy" id="48269"/>
    <lineage>
        <taxon>Eukaryota</taxon>
        <taxon>Metazoa</taxon>
        <taxon>Spiralia</taxon>
        <taxon>Lophotrochozoa</taxon>
        <taxon>Platyhelminthes</taxon>
        <taxon>Trematoda</taxon>
        <taxon>Digenea</taxon>
        <taxon>Strigeidida</taxon>
        <taxon>Schistosomatoidea</taxon>
        <taxon>Schistosomatidae</taxon>
        <taxon>Schistosoma</taxon>
    </lineage>
</organism>
<reference evidence="2 3" key="1">
    <citation type="submission" date="2018-11" db="EMBL/GenBank/DDBJ databases">
        <authorList>
            <consortium name="Pathogen Informatics"/>
        </authorList>
    </citation>
    <scope>NUCLEOTIDE SEQUENCE [LARGE SCALE GENOMIC DNA]</scope>
    <source>
        <strain evidence="2 3">Zambia</strain>
    </source>
</reference>
<proteinExistence type="predicted"/>
<accession>A0A183MHP2</accession>
<evidence type="ECO:0000313" key="3">
    <source>
        <dbReference type="Proteomes" id="UP000277204"/>
    </source>
</evidence>
<gene>
    <name evidence="2" type="ORF">SMRZ_LOCUS15567</name>
</gene>
<name>A0A183MHP2_9TREM</name>
<feature type="compositionally biased region" description="Basic and acidic residues" evidence="1">
    <location>
        <begin position="20"/>
        <end position="34"/>
    </location>
</feature>
<feature type="region of interest" description="Disordered" evidence="1">
    <location>
        <begin position="1"/>
        <end position="34"/>
    </location>
</feature>
<evidence type="ECO:0000256" key="1">
    <source>
        <dbReference type="SAM" id="MobiDB-lite"/>
    </source>
</evidence>